<dbReference type="PANTHER" id="PTHR34075:SF5">
    <property type="entry name" value="BLR3430 PROTEIN"/>
    <property type="match status" value="1"/>
</dbReference>
<dbReference type="RefSeq" id="WP_332287460.1">
    <property type="nucleotide sequence ID" value="NZ_JAZIBG010000008.1"/>
</dbReference>
<feature type="domain" description="ChsH2 C-terminal OB-fold" evidence="1">
    <location>
        <begin position="53"/>
        <end position="108"/>
    </location>
</feature>
<evidence type="ECO:0000313" key="3">
    <source>
        <dbReference type="Proteomes" id="UP001336250"/>
    </source>
</evidence>
<protein>
    <submittedName>
        <fullName evidence="2">OB-fold domain-containing protein</fullName>
    </submittedName>
</protein>
<dbReference type="Pfam" id="PF01796">
    <property type="entry name" value="OB_ChsH2_C"/>
    <property type="match status" value="1"/>
</dbReference>
<sequence length="127" mass="13932">MNDMNENDAGLRCWSRRGDALVYQQCGACGRRWLFRRGFCPHCAAPSPTEHLAAGGGTVRASTLVHRAPSDEFRALAPYRLVLVDLDEGVRLMAHADPAVAIGDRVRGSVRRIAGRPLPFFDKDLAS</sequence>
<dbReference type="AlphaFoldDB" id="A0AAW9PZL8"/>
<dbReference type="Proteomes" id="UP001336250">
    <property type="component" value="Unassembled WGS sequence"/>
</dbReference>
<evidence type="ECO:0000313" key="2">
    <source>
        <dbReference type="EMBL" id="MEF7612564.1"/>
    </source>
</evidence>
<accession>A0AAW9PZL8</accession>
<dbReference type="EMBL" id="JAZIBG010000008">
    <property type="protein sequence ID" value="MEF7612564.1"/>
    <property type="molecule type" value="Genomic_DNA"/>
</dbReference>
<gene>
    <name evidence="2" type="ORF">V4F39_01495</name>
</gene>
<dbReference type="InterPro" id="IPR052513">
    <property type="entry name" value="Thioester_dehydratase-like"/>
</dbReference>
<proteinExistence type="predicted"/>
<comment type="caution">
    <text evidence="2">The sequence shown here is derived from an EMBL/GenBank/DDBJ whole genome shotgun (WGS) entry which is preliminary data.</text>
</comment>
<organism evidence="2 3">
    <name type="scientific">Aquincola agrisoli</name>
    <dbReference type="NCBI Taxonomy" id="3119538"/>
    <lineage>
        <taxon>Bacteria</taxon>
        <taxon>Pseudomonadati</taxon>
        <taxon>Pseudomonadota</taxon>
        <taxon>Betaproteobacteria</taxon>
        <taxon>Burkholderiales</taxon>
        <taxon>Sphaerotilaceae</taxon>
        <taxon>Aquincola</taxon>
    </lineage>
</organism>
<dbReference type="SUPFAM" id="SSF50249">
    <property type="entry name" value="Nucleic acid-binding proteins"/>
    <property type="match status" value="1"/>
</dbReference>
<reference evidence="2 3" key="1">
    <citation type="submission" date="2024-02" db="EMBL/GenBank/DDBJ databases">
        <title>Genome sequence of Aquincola sp. MAHUQ-54.</title>
        <authorList>
            <person name="Huq M.A."/>
        </authorList>
    </citation>
    <scope>NUCLEOTIDE SEQUENCE [LARGE SCALE GENOMIC DNA]</scope>
    <source>
        <strain evidence="2 3">MAHUQ-54</strain>
    </source>
</reference>
<dbReference type="PANTHER" id="PTHR34075">
    <property type="entry name" value="BLR3430 PROTEIN"/>
    <property type="match status" value="1"/>
</dbReference>
<dbReference type="InterPro" id="IPR012340">
    <property type="entry name" value="NA-bd_OB-fold"/>
</dbReference>
<keyword evidence="3" id="KW-1185">Reference proteome</keyword>
<name>A0AAW9PZL8_9BURK</name>
<dbReference type="InterPro" id="IPR002878">
    <property type="entry name" value="ChsH2_C"/>
</dbReference>
<evidence type="ECO:0000259" key="1">
    <source>
        <dbReference type="Pfam" id="PF01796"/>
    </source>
</evidence>